<dbReference type="AlphaFoldDB" id="A0A9J5WS03"/>
<sequence length="71" mass="8196">MSLIHIDAKYHRKKYATIMWQYGRSKNVDGTISESEVIGMIASKFGGSRIAKRTCFRILPIILHQDQENEL</sequence>
<organism evidence="1 2">
    <name type="scientific">Solanum commersonii</name>
    <name type="common">Commerson's wild potato</name>
    <name type="synonym">Commerson's nightshade</name>
    <dbReference type="NCBI Taxonomy" id="4109"/>
    <lineage>
        <taxon>Eukaryota</taxon>
        <taxon>Viridiplantae</taxon>
        <taxon>Streptophyta</taxon>
        <taxon>Embryophyta</taxon>
        <taxon>Tracheophyta</taxon>
        <taxon>Spermatophyta</taxon>
        <taxon>Magnoliopsida</taxon>
        <taxon>eudicotyledons</taxon>
        <taxon>Gunneridae</taxon>
        <taxon>Pentapetalae</taxon>
        <taxon>asterids</taxon>
        <taxon>lamiids</taxon>
        <taxon>Solanales</taxon>
        <taxon>Solanaceae</taxon>
        <taxon>Solanoideae</taxon>
        <taxon>Solaneae</taxon>
        <taxon>Solanum</taxon>
    </lineage>
</organism>
<protein>
    <submittedName>
        <fullName evidence="1">Uncharacterized protein</fullName>
    </submittedName>
</protein>
<evidence type="ECO:0000313" key="2">
    <source>
        <dbReference type="Proteomes" id="UP000824120"/>
    </source>
</evidence>
<name>A0A9J5WS03_SOLCO</name>
<evidence type="ECO:0000313" key="1">
    <source>
        <dbReference type="EMBL" id="KAG5577718.1"/>
    </source>
</evidence>
<comment type="caution">
    <text evidence="1">The sequence shown here is derived from an EMBL/GenBank/DDBJ whole genome shotgun (WGS) entry which is preliminary data.</text>
</comment>
<keyword evidence="2" id="KW-1185">Reference proteome</keyword>
<reference evidence="1 2" key="1">
    <citation type="submission" date="2020-09" db="EMBL/GenBank/DDBJ databases">
        <title>De no assembly of potato wild relative species, Solanum commersonii.</title>
        <authorList>
            <person name="Cho K."/>
        </authorList>
    </citation>
    <scope>NUCLEOTIDE SEQUENCE [LARGE SCALE GENOMIC DNA]</scope>
    <source>
        <strain evidence="1">LZ3.2</strain>
        <tissue evidence="1">Leaf</tissue>
    </source>
</reference>
<proteinExistence type="predicted"/>
<dbReference type="Proteomes" id="UP000824120">
    <property type="component" value="Chromosome 11"/>
</dbReference>
<gene>
    <name evidence="1" type="ORF">H5410_057852</name>
</gene>
<dbReference type="EMBL" id="JACXVP010000011">
    <property type="protein sequence ID" value="KAG5577718.1"/>
    <property type="molecule type" value="Genomic_DNA"/>
</dbReference>
<accession>A0A9J5WS03</accession>